<evidence type="ECO:0000313" key="3">
    <source>
        <dbReference type="Proteomes" id="UP001501251"/>
    </source>
</evidence>
<organism evidence="2 3">
    <name type="scientific">Streptosporangium oxazolinicum</name>
    <dbReference type="NCBI Taxonomy" id="909287"/>
    <lineage>
        <taxon>Bacteria</taxon>
        <taxon>Bacillati</taxon>
        <taxon>Actinomycetota</taxon>
        <taxon>Actinomycetes</taxon>
        <taxon>Streptosporangiales</taxon>
        <taxon>Streptosporangiaceae</taxon>
        <taxon>Streptosporangium</taxon>
    </lineage>
</organism>
<name>A0ABP8BEK9_9ACTN</name>
<evidence type="ECO:0000313" key="2">
    <source>
        <dbReference type="EMBL" id="GAA4204502.1"/>
    </source>
</evidence>
<comment type="caution">
    <text evidence="2">The sequence shown here is derived from an EMBL/GenBank/DDBJ whole genome shotgun (WGS) entry which is preliminary data.</text>
</comment>
<accession>A0ABP8BEK9</accession>
<proteinExistence type="predicted"/>
<reference evidence="3" key="1">
    <citation type="journal article" date="2019" name="Int. J. Syst. Evol. Microbiol.">
        <title>The Global Catalogue of Microorganisms (GCM) 10K type strain sequencing project: providing services to taxonomists for standard genome sequencing and annotation.</title>
        <authorList>
            <consortium name="The Broad Institute Genomics Platform"/>
            <consortium name="The Broad Institute Genome Sequencing Center for Infectious Disease"/>
            <person name="Wu L."/>
            <person name="Ma J."/>
        </authorList>
    </citation>
    <scope>NUCLEOTIDE SEQUENCE [LARGE SCALE GENOMIC DNA]</scope>
    <source>
        <strain evidence="3">JCM 17388</strain>
    </source>
</reference>
<dbReference type="EMBL" id="BAABAQ010000014">
    <property type="protein sequence ID" value="GAA4204502.1"/>
    <property type="molecule type" value="Genomic_DNA"/>
</dbReference>
<sequence length="100" mass="11623">MDTAPSSGDSAAPEPAPRALTDRERELLAFERQWWRYAGAKEQAVREAFDISATRYYQLLSELIDLPAALAHDPMLVKRLRRLRDTRRRDRAARKMGLRR</sequence>
<evidence type="ECO:0000256" key="1">
    <source>
        <dbReference type="SAM" id="MobiDB-lite"/>
    </source>
</evidence>
<dbReference type="Proteomes" id="UP001501251">
    <property type="component" value="Unassembled WGS sequence"/>
</dbReference>
<protein>
    <submittedName>
        <fullName evidence="2">DUF3263 domain-containing protein</fullName>
    </submittedName>
</protein>
<gene>
    <name evidence="2" type="ORF">GCM10022252_63660</name>
</gene>
<feature type="region of interest" description="Disordered" evidence="1">
    <location>
        <begin position="1"/>
        <end position="20"/>
    </location>
</feature>
<dbReference type="Pfam" id="PF11662">
    <property type="entry name" value="DUF3263"/>
    <property type="match status" value="1"/>
</dbReference>
<dbReference type="RefSeq" id="WP_344921859.1">
    <property type="nucleotide sequence ID" value="NZ_BAABAQ010000014.1"/>
</dbReference>
<keyword evidence="3" id="KW-1185">Reference proteome</keyword>
<dbReference type="InterPro" id="IPR021678">
    <property type="entry name" value="DUF3263"/>
</dbReference>